<dbReference type="EMBL" id="CAMPGE010006744">
    <property type="protein sequence ID" value="CAI2365628.1"/>
    <property type="molecule type" value="Genomic_DNA"/>
</dbReference>
<proteinExistence type="predicted"/>
<evidence type="ECO:0000256" key="2">
    <source>
        <dbReference type="SAM" id="MobiDB-lite"/>
    </source>
</evidence>
<comment type="caution">
    <text evidence="3">The sequence shown here is derived from an EMBL/GenBank/DDBJ whole genome shotgun (WGS) entry which is preliminary data.</text>
</comment>
<evidence type="ECO:0000313" key="4">
    <source>
        <dbReference type="Proteomes" id="UP001295684"/>
    </source>
</evidence>
<protein>
    <submittedName>
        <fullName evidence="3">Uncharacterized protein</fullName>
    </submittedName>
</protein>
<organism evidence="3 4">
    <name type="scientific">Euplotes crassus</name>
    <dbReference type="NCBI Taxonomy" id="5936"/>
    <lineage>
        <taxon>Eukaryota</taxon>
        <taxon>Sar</taxon>
        <taxon>Alveolata</taxon>
        <taxon>Ciliophora</taxon>
        <taxon>Intramacronucleata</taxon>
        <taxon>Spirotrichea</taxon>
        <taxon>Hypotrichia</taxon>
        <taxon>Euplotida</taxon>
        <taxon>Euplotidae</taxon>
        <taxon>Moneuplotes</taxon>
    </lineage>
</organism>
<dbReference type="Proteomes" id="UP001295684">
    <property type="component" value="Unassembled WGS sequence"/>
</dbReference>
<reference evidence="3" key="1">
    <citation type="submission" date="2023-07" db="EMBL/GenBank/DDBJ databases">
        <authorList>
            <consortium name="AG Swart"/>
            <person name="Singh M."/>
            <person name="Singh A."/>
            <person name="Seah K."/>
            <person name="Emmerich C."/>
        </authorList>
    </citation>
    <scope>NUCLEOTIDE SEQUENCE</scope>
    <source>
        <strain evidence="3">DP1</strain>
    </source>
</reference>
<dbReference type="AlphaFoldDB" id="A0AAD1UCW6"/>
<evidence type="ECO:0000313" key="3">
    <source>
        <dbReference type="EMBL" id="CAI2365628.1"/>
    </source>
</evidence>
<feature type="compositionally biased region" description="Basic and acidic residues" evidence="2">
    <location>
        <begin position="21"/>
        <end position="52"/>
    </location>
</feature>
<keyword evidence="4" id="KW-1185">Reference proteome</keyword>
<feature type="region of interest" description="Disordered" evidence="2">
    <location>
        <begin position="469"/>
        <end position="493"/>
    </location>
</feature>
<sequence>MSMLEDEPAADRSAGINPAQNRDRSRSRDSRIQLGREEEKDASTYAKVDHFSKNRQRNKPPIPKEVLEIEEQLFQLRDKNARLEKELEQKNENNDNYKAKIKAIELYASEIQRKYDKLENEHNQQKIAFEELIGQDWAKRVIVYKNQINQLRMDLSHKENQFQDLKKRVNLLLNKDDSGAYLKTFFERQTNDLLYTKKIISEYEKRENECTKRWNDLLNENNGLKVQLNRQRETYQSVMAENDRRLAEANDRIADSYDDHEKRKAAEFLATQIELLKEERRALLEDIDVLNLKINDLMLENDNLKHAHQLVGLPYSDEQVYGSEEEEKIKRMFRRIEELEDLVVQEKQKSGVNRIIDLEAQISVLNYEIEQKSALNESLQSKLVEQRKKEISCYDESESLNYFSALIKEKDEKIKTLTRKLNEQNLIAQERKRENYEKLVQDKEISYKENEEISLQKGRLLEIMKENHFSNSNNDDDRNKWIVEEESMTYGKP</sequence>
<feature type="coiled-coil region" evidence="1">
    <location>
        <begin position="266"/>
        <end position="427"/>
    </location>
</feature>
<keyword evidence="1" id="KW-0175">Coiled coil</keyword>
<gene>
    <name evidence="3" type="ORF">ECRASSUSDP1_LOCUS6939</name>
</gene>
<feature type="coiled-coil region" evidence="1">
    <location>
        <begin position="66"/>
        <end position="175"/>
    </location>
</feature>
<name>A0AAD1UCW6_EUPCR</name>
<evidence type="ECO:0000256" key="1">
    <source>
        <dbReference type="SAM" id="Coils"/>
    </source>
</evidence>
<accession>A0AAD1UCW6</accession>
<feature type="region of interest" description="Disordered" evidence="2">
    <location>
        <begin position="1"/>
        <end position="64"/>
    </location>
</feature>